<protein>
    <submittedName>
        <fullName evidence="2">Cathepsin B</fullName>
    </submittedName>
    <submittedName>
        <fullName evidence="3">Cathepsin_B</fullName>
    </submittedName>
</protein>
<keyword evidence="4" id="KW-1185">Reference proteome</keyword>
<evidence type="ECO:0000313" key="3">
    <source>
        <dbReference type="EMBL" id="CAL6003037.1"/>
    </source>
</evidence>
<gene>
    <name evidence="2" type="ORF">HINF_LOCUS14270</name>
    <name evidence="3" type="ORF">HINF_LOCUS18212</name>
</gene>
<name>A0AA86NWZ3_9EUKA</name>
<evidence type="ECO:0000259" key="1">
    <source>
        <dbReference type="Pfam" id="PF00112"/>
    </source>
</evidence>
<reference evidence="2" key="1">
    <citation type="submission" date="2023-06" db="EMBL/GenBank/DDBJ databases">
        <authorList>
            <person name="Kurt Z."/>
        </authorList>
    </citation>
    <scope>NUCLEOTIDE SEQUENCE</scope>
</reference>
<dbReference type="EMBL" id="CAXDID020000046">
    <property type="protein sequence ID" value="CAL6003037.1"/>
    <property type="molecule type" value="Genomic_DNA"/>
</dbReference>
<dbReference type="Gene3D" id="3.90.70.10">
    <property type="entry name" value="Cysteine proteinases"/>
    <property type="match status" value="1"/>
</dbReference>
<dbReference type="InterPro" id="IPR000668">
    <property type="entry name" value="Peptidase_C1A_C"/>
</dbReference>
<dbReference type="AlphaFoldDB" id="A0AA86NWZ3"/>
<dbReference type="InterPro" id="IPR038765">
    <property type="entry name" value="Papain-like_cys_pep_sf"/>
</dbReference>
<dbReference type="EMBL" id="CATOUU010000369">
    <property type="protein sequence ID" value="CAI9926625.1"/>
    <property type="molecule type" value="Genomic_DNA"/>
</dbReference>
<comment type="caution">
    <text evidence="2">The sequence shown here is derived from an EMBL/GenBank/DDBJ whole genome shotgun (WGS) entry which is preliminary data.</text>
</comment>
<organism evidence="2">
    <name type="scientific">Hexamita inflata</name>
    <dbReference type="NCBI Taxonomy" id="28002"/>
    <lineage>
        <taxon>Eukaryota</taxon>
        <taxon>Metamonada</taxon>
        <taxon>Diplomonadida</taxon>
        <taxon>Hexamitidae</taxon>
        <taxon>Hexamitinae</taxon>
        <taxon>Hexamita</taxon>
    </lineage>
</organism>
<dbReference type="GO" id="GO:0008234">
    <property type="term" value="F:cysteine-type peptidase activity"/>
    <property type="evidence" value="ECO:0007669"/>
    <property type="project" value="InterPro"/>
</dbReference>
<evidence type="ECO:0000313" key="2">
    <source>
        <dbReference type="EMBL" id="CAI9926625.1"/>
    </source>
</evidence>
<dbReference type="GO" id="GO:0006508">
    <property type="term" value="P:proteolysis"/>
    <property type="evidence" value="ECO:0007669"/>
    <property type="project" value="InterPro"/>
</dbReference>
<sequence>MFFNAGVYQHQYGDYLEDFRGEVMGWGTENGIKFWKLKMSFGEEWGENGYLRIAQSDIMAKFWEFIM</sequence>
<dbReference type="SUPFAM" id="SSF54001">
    <property type="entry name" value="Cysteine proteinases"/>
    <property type="match status" value="1"/>
</dbReference>
<reference evidence="3 4" key="2">
    <citation type="submission" date="2024-07" db="EMBL/GenBank/DDBJ databases">
        <authorList>
            <person name="Akdeniz Z."/>
        </authorList>
    </citation>
    <scope>NUCLEOTIDE SEQUENCE [LARGE SCALE GENOMIC DNA]</scope>
</reference>
<dbReference type="Proteomes" id="UP001642409">
    <property type="component" value="Unassembled WGS sequence"/>
</dbReference>
<proteinExistence type="predicted"/>
<dbReference type="Pfam" id="PF00112">
    <property type="entry name" value="Peptidase_C1"/>
    <property type="match status" value="1"/>
</dbReference>
<feature type="domain" description="Peptidase C1A papain C-terminal" evidence="1">
    <location>
        <begin position="2"/>
        <end position="56"/>
    </location>
</feature>
<evidence type="ECO:0000313" key="4">
    <source>
        <dbReference type="Proteomes" id="UP001642409"/>
    </source>
</evidence>
<accession>A0AA86NWZ3</accession>